<evidence type="ECO:0000256" key="5">
    <source>
        <dbReference type="ARBA" id="ARBA00022989"/>
    </source>
</evidence>
<dbReference type="InterPro" id="IPR013685">
    <property type="entry name" value="POTRA_FtsQ_type"/>
</dbReference>
<keyword evidence="2 8" id="KW-1003">Cell membrane</keyword>
<keyword evidence="3 8" id="KW-0132">Cell division</keyword>
<keyword evidence="4 8" id="KW-0812">Transmembrane</keyword>
<feature type="compositionally biased region" description="Acidic residues" evidence="9">
    <location>
        <begin position="252"/>
        <end position="265"/>
    </location>
</feature>
<dbReference type="GO" id="GO:0051301">
    <property type="term" value="P:cell division"/>
    <property type="evidence" value="ECO:0007669"/>
    <property type="project" value="UniProtKB-KW"/>
</dbReference>
<evidence type="ECO:0000256" key="8">
    <source>
        <dbReference type="HAMAP-Rule" id="MF_00912"/>
    </source>
</evidence>
<comment type="function">
    <text evidence="8">Cell division protein that may be involved in stabilizing or promoting the assembly of the division complex.</text>
</comment>
<keyword evidence="12" id="KW-1185">Reference proteome</keyword>
<dbReference type="Gene3D" id="3.40.50.10960">
    <property type="match status" value="1"/>
</dbReference>
<reference evidence="11 12" key="1">
    <citation type="submission" date="2024-09" db="EMBL/GenBank/DDBJ databases">
        <authorList>
            <person name="Sun Q."/>
            <person name="Mori K."/>
        </authorList>
    </citation>
    <scope>NUCLEOTIDE SEQUENCE [LARGE SCALE GENOMIC DNA]</scope>
    <source>
        <strain evidence="11 12">CCM 7228</strain>
    </source>
</reference>
<evidence type="ECO:0000256" key="1">
    <source>
        <dbReference type="ARBA" id="ARBA00004370"/>
    </source>
</evidence>
<dbReference type="PANTHER" id="PTHR37820:SF1">
    <property type="entry name" value="CELL DIVISION PROTEIN FTSQ"/>
    <property type="match status" value="1"/>
</dbReference>
<evidence type="ECO:0000313" key="11">
    <source>
        <dbReference type="EMBL" id="MFC0271198.1"/>
    </source>
</evidence>
<dbReference type="Pfam" id="PF03799">
    <property type="entry name" value="FtsQ_DivIB_C"/>
    <property type="match status" value="1"/>
</dbReference>
<comment type="subcellular location">
    <subcellularLocation>
        <location evidence="8">Cell membrane</location>
        <topology evidence="8">Single-pass type II membrane protein</topology>
    </subcellularLocation>
    <subcellularLocation>
        <location evidence="1">Membrane</location>
    </subcellularLocation>
    <text evidence="8">Localizes to the division septum.</text>
</comment>
<evidence type="ECO:0000256" key="4">
    <source>
        <dbReference type="ARBA" id="ARBA00022692"/>
    </source>
</evidence>
<dbReference type="EMBL" id="JBHLVO010000004">
    <property type="protein sequence ID" value="MFC0271198.1"/>
    <property type="molecule type" value="Genomic_DNA"/>
</dbReference>
<dbReference type="InterPro" id="IPR026580">
    <property type="entry name" value="DivIB"/>
</dbReference>
<keyword evidence="5 8" id="KW-1133">Transmembrane helix</keyword>
<proteinExistence type="inferred from homology"/>
<dbReference type="RefSeq" id="WP_378931992.1">
    <property type="nucleotide sequence ID" value="NZ_JBHLVO010000004.1"/>
</dbReference>
<dbReference type="Gene3D" id="3.10.20.310">
    <property type="entry name" value="membrane protein fhac"/>
    <property type="match status" value="1"/>
</dbReference>
<comment type="caution">
    <text evidence="11">The sequence shown here is derived from an EMBL/GenBank/DDBJ whole genome shotgun (WGS) entry which is preliminary data.</text>
</comment>
<keyword evidence="7 8" id="KW-0131">Cell cycle</keyword>
<sequence>MEKKVVSLEDRIPKLQQQRKQKSNRRMILFLSVFFILIFLVIYFQSPLSKVASVQVKGNQHVNSDTIIEFSDIDEKTGMWNLSEETIKKSIKNHQEIKDVTLERKFPNSVVLNIVEYKRVAYIEKSGAFSPILENGQVLADAKETYPTDAPIMVNWQNDDQIQVMASELIKVPKSIANSISEIHHTPGKTDPWHITLYMNDGYEVSASVRSFSKKMSAYPSIVGQLEPDVKGVIHLEVGSYFEAYNQTPNTDQEEENEEQDETER</sequence>
<dbReference type="Pfam" id="PF08478">
    <property type="entry name" value="POTRA_1"/>
    <property type="match status" value="1"/>
</dbReference>
<feature type="region of interest" description="Disordered" evidence="9">
    <location>
        <begin position="244"/>
        <end position="265"/>
    </location>
</feature>
<dbReference type="InterPro" id="IPR034746">
    <property type="entry name" value="POTRA"/>
</dbReference>
<evidence type="ECO:0000313" key="12">
    <source>
        <dbReference type="Proteomes" id="UP001589854"/>
    </source>
</evidence>
<dbReference type="HAMAP" id="MF_00912">
    <property type="entry name" value="DivIB"/>
    <property type="match status" value="1"/>
</dbReference>
<organism evidence="11 12">
    <name type="scientific">Metabacillus herbersteinensis</name>
    <dbReference type="NCBI Taxonomy" id="283816"/>
    <lineage>
        <taxon>Bacteria</taxon>
        <taxon>Bacillati</taxon>
        <taxon>Bacillota</taxon>
        <taxon>Bacilli</taxon>
        <taxon>Bacillales</taxon>
        <taxon>Bacillaceae</taxon>
        <taxon>Metabacillus</taxon>
    </lineage>
</organism>
<dbReference type="Proteomes" id="UP001589854">
    <property type="component" value="Unassembled WGS sequence"/>
</dbReference>
<feature type="transmembrane region" description="Helical" evidence="8">
    <location>
        <begin position="27"/>
        <end position="44"/>
    </location>
</feature>
<dbReference type="InterPro" id="IPR005548">
    <property type="entry name" value="Cell_div_FtsQ/DivIB_C"/>
</dbReference>
<dbReference type="PROSITE" id="PS51779">
    <property type="entry name" value="POTRA"/>
    <property type="match status" value="1"/>
</dbReference>
<accession>A0ABV6GCH5</accession>
<feature type="domain" description="POTRA" evidence="10">
    <location>
        <begin position="49"/>
        <end position="117"/>
    </location>
</feature>
<name>A0ABV6GCH5_9BACI</name>
<evidence type="ECO:0000256" key="3">
    <source>
        <dbReference type="ARBA" id="ARBA00022618"/>
    </source>
</evidence>
<protein>
    <recommendedName>
        <fullName evidence="8">Cell division protein DivIB</fullName>
    </recommendedName>
</protein>
<evidence type="ECO:0000256" key="9">
    <source>
        <dbReference type="SAM" id="MobiDB-lite"/>
    </source>
</evidence>
<gene>
    <name evidence="8" type="primary">divIB</name>
    <name evidence="11" type="ORF">ACFFIX_07005</name>
</gene>
<dbReference type="InterPro" id="IPR050487">
    <property type="entry name" value="FtsQ_DivIB"/>
</dbReference>
<keyword evidence="6 8" id="KW-0472">Membrane</keyword>
<comment type="similarity">
    <text evidence="8">Belongs to the FtsQ/DivIB family. DivIB subfamily.</text>
</comment>
<dbReference type="PANTHER" id="PTHR37820">
    <property type="entry name" value="CELL DIVISION PROTEIN DIVIB"/>
    <property type="match status" value="1"/>
</dbReference>
<evidence type="ECO:0000256" key="7">
    <source>
        <dbReference type="ARBA" id="ARBA00023306"/>
    </source>
</evidence>
<evidence type="ECO:0000259" key="10">
    <source>
        <dbReference type="PROSITE" id="PS51779"/>
    </source>
</evidence>
<evidence type="ECO:0000256" key="6">
    <source>
        <dbReference type="ARBA" id="ARBA00023136"/>
    </source>
</evidence>
<evidence type="ECO:0000256" key="2">
    <source>
        <dbReference type="ARBA" id="ARBA00022475"/>
    </source>
</evidence>